<evidence type="ECO:0000313" key="1">
    <source>
        <dbReference type="EMBL" id="SJL09465.1"/>
    </source>
</evidence>
<dbReference type="Proteomes" id="UP000219338">
    <property type="component" value="Unassembled WGS sequence"/>
</dbReference>
<proteinExistence type="predicted"/>
<organism evidence="1 2">
    <name type="scientific">Armillaria ostoyae</name>
    <name type="common">Armillaria root rot fungus</name>
    <dbReference type="NCBI Taxonomy" id="47428"/>
    <lineage>
        <taxon>Eukaryota</taxon>
        <taxon>Fungi</taxon>
        <taxon>Dikarya</taxon>
        <taxon>Basidiomycota</taxon>
        <taxon>Agaricomycotina</taxon>
        <taxon>Agaricomycetes</taxon>
        <taxon>Agaricomycetidae</taxon>
        <taxon>Agaricales</taxon>
        <taxon>Marasmiineae</taxon>
        <taxon>Physalacriaceae</taxon>
        <taxon>Armillaria</taxon>
    </lineage>
</organism>
<name>A0A284RL82_ARMOS</name>
<protein>
    <submittedName>
        <fullName evidence="1">Uncharacterized protein</fullName>
    </submittedName>
</protein>
<gene>
    <name evidence="1" type="ORF">ARMOST_12843</name>
</gene>
<reference evidence="2" key="1">
    <citation type="journal article" date="2017" name="Nat. Ecol. Evol.">
        <title>Genome expansion and lineage-specific genetic innovations in the forest pathogenic fungi Armillaria.</title>
        <authorList>
            <person name="Sipos G."/>
            <person name="Prasanna A.N."/>
            <person name="Walter M.C."/>
            <person name="O'Connor E."/>
            <person name="Balint B."/>
            <person name="Krizsan K."/>
            <person name="Kiss B."/>
            <person name="Hess J."/>
            <person name="Varga T."/>
            <person name="Slot J."/>
            <person name="Riley R."/>
            <person name="Boka B."/>
            <person name="Rigling D."/>
            <person name="Barry K."/>
            <person name="Lee J."/>
            <person name="Mihaltcheva S."/>
            <person name="LaButti K."/>
            <person name="Lipzen A."/>
            <person name="Waldron R."/>
            <person name="Moloney N.M."/>
            <person name="Sperisen C."/>
            <person name="Kredics L."/>
            <person name="Vagvoelgyi C."/>
            <person name="Patrignani A."/>
            <person name="Fitzpatrick D."/>
            <person name="Nagy I."/>
            <person name="Doyle S."/>
            <person name="Anderson J.B."/>
            <person name="Grigoriev I.V."/>
            <person name="Gueldener U."/>
            <person name="Muensterkoetter M."/>
            <person name="Nagy L.G."/>
        </authorList>
    </citation>
    <scope>NUCLEOTIDE SEQUENCE [LARGE SCALE GENOMIC DNA]</scope>
    <source>
        <strain evidence="2">C18/9</strain>
    </source>
</reference>
<dbReference type="EMBL" id="FUEG01000010">
    <property type="protein sequence ID" value="SJL09465.1"/>
    <property type="molecule type" value="Genomic_DNA"/>
</dbReference>
<dbReference type="AlphaFoldDB" id="A0A284RL82"/>
<keyword evidence="2" id="KW-1185">Reference proteome</keyword>
<accession>A0A284RL82</accession>
<sequence length="97" mass="10397">MPLPGKGQKRLRFGGILNMPGPVERNPLISSSSGISLDRAGLICQRYDDGEMDSRSGAGSSRHALCTIDMSAVAAKQIVGNRRDILVPGRSYRLLSV</sequence>
<evidence type="ECO:0000313" key="2">
    <source>
        <dbReference type="Proteomes" id="UP000219338"/>
    </source>
</evidence>